<keyword evidence="2" id="KW-1185">Reference proteome</keyword>
<dbReference type="AlphaFoldDB" id="W1P064"/>
<sequence length="96" mass="12042">MAAGNQLFRPDFTVSDHCYFEKRQLFLRSYQFCRKRGLAERIKGCLVRVKRAVWFKFRKARRFRRLVWLRFRYGFGRKRFHRLVTRQETNDWVSCW</sequence>
<evidence type="ECO:0000313" key="1">
    <source>
        <dbReference type="EMBL" id="ERN03212.1"/>
    </source>
</evidence>
<dbReference type="Gramene" id="ERN03212">
    <property type="protein sequence ID" value="ERN03212"/>
    <property type="gene ID" value="AMTR_s00003p00162280"/>
</dbReference>
<dbReference type="EMBL" id="KI394358">
    <property type="protein sequence ID" value="ERN03212.1"/>
    <property type="molecule type" value="Genomic_DNA"/>
</dbReference>
<proteinExistence type="predicted"/>
<gene>
    <name evidence="1" type="ORF">AMTR_s00003p00162280</name>
</gene>
<reference evidence="2" key="1">
    <citation type="journal article" date="2013" name="Science">
        <title>The Amborella genome and the evolution of flowering plants.</title>
        <authorList>
            <consortium name="Amborella Genome Project"/>
        </authorList>
    </citation>
    <scope>NUCLEOTIDE SEQUENCE [LARGE SCALE GENOMIC DNA]</scope>
</reference>
<name>W1P064_AMBTC</name>
<accession>W1P064</accession>
<protein>
    <submittedName>
        <fullName evidence="1">Uncharacterized protein</fullName>
    </submittedName>
</protein>
<evidence type="ECO:0000313" key="2">
    <source>
        <dbReference type="Proteomes" id="UP000017836"/>
    </source>
</evidence>
<dbReference type="Proteomes" id="UP000017836">
    <property type="component" value="Unassembled WGS sequence"/>
</dbReference>
<dbReference type="OMA" id="SICEHSY"/>
<dbReference type="HOGENOM" id="CLU_141929_0_0_1"/>
<dbReference type="eggNOG" id="ENOG502S6ZZ">
    <property type="taxonomic scope" value="Eukaryota"/>
</dbReference>
<organism evidence="1 2">
    <name type="scientific">Amborella trichopoda</name>
    <dbReference type="NCBI Taxonomy" id="13333"/>
    <lineage>
        <taxon>Eukaryota</taxon>
        <taxon>Viridiplantae</taxon>
        <taxon>Streptophyta</taxon>
        <taxon>Embryophyta</taxon>
        <taxon>Tracheophyta</taxon>
        <taxon>Spermatophyta</taxon>
        <taxon>Magnoliopsida</taxon>
        <taxon>Amborellales</taxon>
        <taxon>Amborellaceae</taxon>
        <taxon>Amborella</taxon>
    </lineage>
</organism>